<sequence length="284" mass="31051">MQKEVTVFARDLPPQSSINAAADAYAETSLLRSSGIPRFADFPYGNDPAQRLDIYLPDHGLRTHTNLPVFLFWHGGGFTHGHKEWCGFMAPALLALPAIFISANYRLLPQVNSEELMDDARATVRWVLDNISRYGGNPNRLVIGGHSAGAVIAARLELDADHRRAAGIPDGTISGVIAMSGSYHKRIGDAHPDPDRRLPADQPDCAADFSGPTSARFTLAWGTLERETVQQSGLDFANMLESRGINLRRQPFENADHFSVHLATGEPDNAYHLAVAEELMALPC</sequence>
<feature type="domain" description="Alpha/beta hydrolase fold-3" evidence="2">
    <location>
        <begin position="71"/>
        <end position="181"/>
    </location>
</feature>
<organism evidence="3 4">
    <name type="scientific">Agrobacterium rubi TR3 = NBRC 13261</name>
    <dbReference type="NCBI Taxonomy" id="1368415"/>
    <lineage>
        <taxon>Bacteria</taxon>
        <taxon>Pseudomonadati</taxon>
        <taxon>Pseudomonadota</taxon>
        <taxon>Alphaproteobacteria</taxon>
        <taxon>Hyphomicrobiales</taxon>
        <taxon>Rhizobiaceae</taxon>
        <taxon>Rhizobium/Agrobacterium group</taxon>
        <taxon>Agrobacterium</taxon>
    </lineage>
</organism>
<dbReference type="GO" id="GO:0016787">
    <property type="term" value="F:hydrolase activity"/>
    <property type="evidence" value="ECO:0007669"/>
    <property type="project" value="UniProtKB-KW"/>
</dbReference>
<protein>
    <recommendedName>
        <fullName evidence="2">Alpha/beta hydrolase fold-3 domain-containing protein</fullName>
    </recommendedName>
</protein>
<dbReference type="InterPro" id="IPR050300">
    <property type="entry name" value="GDXG_lipolytic_enzyme"/>
</dbReference>
<gene>
    <name evidence="3" type="ORF">RRU01S_07_01310</name>
</gene>
<dbReference type="SUPFAM" id="SSF53474">
    <property type="entry name" value="alpha/beta-Hydrolases"/>
    <property type="match status" value="1"/>
</dbReference>
<comment type="caution">
    <text evidence="3">The sequence shown here is derived from an EMBL/GenBank/DDBJ whole genome shotgun (WGS) entry which is preliminary data.</text>
</comment>
<accession>A0A081CSG0</accession>
<name>A0A081CSG0_9HYPH</name>
<evidence type="ECO:0000259" key="2">
    <source>
        <dbReference type="Pfam" id="PF07859"/>
    </source>
</evidence>
<evidence type="ECO:0000313" key="4">
    <source>
        <dbReference type="Proteomes" id="UP000028701"/>
    </source>
</evidence>
<dbReference type="Proteomes" id="UP000028701">
    <property type="component" value="Unassembled WGS sequence"/>
</dbReference>
<dbReference type="InterPro" id="IPR029058">
    <property type="entry name" value="AB_hydrolase_fold"/>
</dbReference>
<keyword evidence="1" id="KW-0378">Hydrolase</keyword>
<dbReference type="EMBL" id="BBJU01000007">
    <property type="protein sequence ID" value="GAK69606.1"/>
    <property type="molecule type" value="Genomic_DNA"/>
</dbReference>
<dbReference type="Gene3D" id="3.40.50.1820">
    <property type="entry name" value="alpha/beta hydrolase"/>
    <property type="match status" value="1"/>
</dbReference>
<reference evidence="3 4" key="1">
    <citation type="submission" date="2014-08" db="EMBL/GenBank/DDBJ databases">
        <title>Whole genome shotgun sequence of Rhizobium rubi NBRC 13261.</title>
        <authorList>
            <person name="Katano-Makiyama Y."/>
            <person name="Hosoyama A."/>
            <person name="Hashimoto M."/>
            <person name="Hosoyama Y."/>
            <person name="Noguchi M."/>
            <person name="Tsuchikane K."/>
            <person name="Uohara A."/>
            <person name="Ohji S."/>
            <person name="Ichikawa N."/>
            <person name="Kimura A."/>
            <person name="Yamazoe A."/>
            <person name="Fujita N."/>
        </authorList>
    </citation>
    <scope>NUCLEOTIDE SEQUENCE [LARGE SCALE GENOMIC DNA]</scope>
    <source>
        <strain evidence="3 4">NBRC 13261</strain>
    </source>
</reference>
<dbReference type="eggNOG" id="COG0657">
    <property type="taxonomic scope" value="Bacteria"/>
</dbReference>
<dbReference type="PANTHER" id="PTHR48081:SF33">
    <property type="entry name" value="KYNURENINE FORMAMIDASE"/>
    <property type="match status" value="1"/>
</dbReference>
<dbReference type="PANTHER" id="PTHR48081">
    <property type="entry name" value="AB HYDROLASE SUPERFAMILY PROTEIN C4A8.06C"/>
    <property type="match status" value="1"/>
</dbReference>
<evidence type="ECO:0000313" key="3">
    <source>
        <dbReference type="EMBL" id="GAK69606.1"/>
    </source>
</evidence>
<dbReference type="InterPro" id="IPR013094">
    <property type="entry name" value="AB_hydrolase_3"/>
</dbReference>
<dbReference type="OrthoDB" id="9775851at2"/>
<proteinExistence type="predicted"/>
<dbReference type="Pfam" id="PF07859">
    <property type="entry name" value="Abhydrolase_3"/>
    <property type="match status" value="1"/>
</dbReference>
<evidence type="ECO:0000256" key="1">
    <source>
        <dbReference type="ARBA" id="ARBA00022801"/>
    </source>
</evidence>
<dbReference type="AlphaFoldDB" id="A0A081CSG0"/>